<sequence>MQWLLLSCAMATVAAFGRYCQFCGSNNLPSLFSNPEPLAVLGVDARTFLVSPTYPPVMTAELQDDSNLVIFDRDRTPVWSSNTDGSGGSRLIMQNDGNLVLYSQNGVAVWETRTKGEGQGPYCLTLKDDGYLTIWDSDCYWTWRNGQKPTDRKTNAMLVNVSSTFQ</sequence>
<comment type="caution">
    <text evidence="3">The sequence shown here is derived from an EMBL/GenBank/DDBJ whole genome shotgun (WGS) entry which is preliminary data.</text>
</comment>
<keyword evidence="1" id="KW-0732">Signal</keyword>
<reference evidence="3 4" key="1">
    <citation type="submission" date="2019-07" db="EMBL/GenBank/DDBJ databases">
        <title>Genomics analysis of Aphanomyces spp. identifies a new class of oomycete effector associated with host adaptation.</title>
        <authorList>
            <person name="Gaulin E."/>
        </authorList>
    </citation>
    <scope>NUCLEOTIDE SEQUENCE [LARGE SCALE GENOMIC DNA]</scope>
    <source>
        <strain evidence="3 4">ATCC 201684</strain>
    </source>
</reference>
<dbReference type="SMART" id="SM00108">
    <property type="entry name" value="B_lectin"/>
    <property type="match status" value="1"/>
</dbReference>
<accession>A0A6G0X787</accession>
<protein>
    <recommendedName>
        <fullName evidence="2">Bulb-type lectin domain-containing protein</fullName>
    </recommendedName>
</protein>
<dbReference type="Proteomes" id="UP000481153">
    <property type="component" value="Unassembled WGS sequence"/>
</dbReference>
<evidence type="ECO:0000313" key="3">
    <source>
        <dbReference type="EMBL" id="KAF0735798.1"/>
    </source>
</evidence>
<evidence type="ECO:0000256" key="1">
    <source>
        <dbReference type="SAM" id="SignalP"/>
    </source>
</evidence>
<dbReference type="Gene3D" id="2.90.10.10">
    <property type="entry name" value="Bulb-type lectin domain"/>
    <property type="match status" value="1"/>
</dbReference>
<dbReference type="EMBL" id="VJMJ01000093">
    <property type="protein sequence ID" value="KAF0735798.1"/>
    <property type="molecule type" value="Genomic_DNA"/>
</dbReference>
<feature type="domain" description="Bulb-type lectin" evidence="2">
    <location>
        <begin position="34"/>
        <end position="147"/>
    </location>
</feature>
<gene>
    <name evidence="3" type="ORF">Ae201684_007803</name>
</gene>
<dbReference type="VEuPathDB" id="FungiDB:AeMF1_002890"/>
<dbReference type="PROSITE" id="PS50927">
    <property type="entry name" value="BULB_LECTIN"/>
    <property type="match status" value="1"/>
</dbReference>
<evidence type="ECO:0000313" key="4">
    <source>
        <dbReference type="Proteomes" id="UP000481153"/>
    </source>
</evidence>
<keyword evidence="4" id="KW-1185">Reference proteome</keyword>
<dbReference type="SUPFAM" id="SSF51110">
    <property type="entry name" value="alpha-D-mannose-specific plant lectins"/>
    <property type="match status" value="1"/>
</dbReference>
<feature type="signal peptide" evidence="1">
    <location>
        <begin position="1"/>
        <end position="15"/>
    </location>
</feature>
<evidence type="ECO:0000259" key="2">
    <source>
        <dbReference type="PROSITE" id="PS50927"/>
    </source>
</evidence>
<dbReference type="AlphaFoldDB" id="A0A6G0X787"/>
<dbReference type="InterPro" id="IPR001480">
    <property type="entry name" value="Bulb-type_lectin_dom"/>
</dbReference>
<organism evidence="3 4">
    <name type="scientific">Aphanomyces euteiches</name>
    <dbReference type="NCBI Taxonomy" id="100861"/>
    <lineage>
        <taxon>Eukaryota</taxon>
        <taxon>Sar</taxon>
        <taxon>Stramenopiles</taxon>
        <taxon>Oomycota</taxon>
        <taxon>Saprolegniomycetes</taxon>
        <taxon>Saprolegniales</taxon>
        <taxon>Verrucalvaceae</taxon>
        <taxon>Aphanomyces</taxon>
    </lineage>
</organism>
<dbReference type="InterPro" id="IPR036426">
    <property type="entry name" value="Bulb-type_lectin_dom_sf"/>
</dbReference>
<feature type="chain" id="PRO_5026176772" description="Bulb-type lectin domain-containing protein" evidence="1">
    <location>
        <begin position="16"/>
        <end position="166"/>
    </location>
</feature>
<proteinExistence type="predicted"/>
<name>A0A6G0X787_9STRA</name>